<proteinExistence type="predicted"/>
<gene>
    <name evidence="1" type="ORF">FAK_05320</name>
</gene>
<name>A0AAU9EHL4_9BACT</name>
<reference evidence="2" key="1">
    <citation type="journal article" date="2023" name="Arch. Microbiol.">
        <title>Desulfoferula mesophilus gen. nov. sp. nov., a mesophilic sulfate-reducing bacterium isolated from a brackish lake sediment.</title>
        <authorList>
            <person name="Watanabe T."/>
            <person name="Yabe T."/>
            <person name="Tsuji J.M."/>
            <person name="Fukui M."/>
        </authorList>
    </citation>
    <scope>NUCLEOTIDE SEQUENCE [LARGE SCALE GENOMIC DNA]</scope>
    <source>
        <strain evidence="2">12FAK</strain>
    </source>
</reference>
<evidence type="ECO:0008006" key="3">
    <source>
        <dbReference type="Google" id="ProtNLM"/>
    </source>
</evidence>
<sequence length="278" mass="30897">MAMTHPQERAKNVAKKILTAIVFLLLVTPLGVMPASAAEKPGWRFQFTPYIWLTAINSDITVGALNASVDASFSDIWDNFDQVVALAGRFEAWHGDWGFMVDGTYSKISTDQTVQTQGLGDVTAKPDFKISFVEMAVAYEAYRSSSESHPQVIIQPYLGGRYNYFNQELELQGAEQGKTVGNSDSWIDPMIGARIEVLLTRTWRLGARGDIGGFGISNCADLSWQIAAGVDWLFVDWASLKLGYQWYYTDYNNDTSGPDAFAFDGTLQGPWLGLTFYF</sequence>
<protein>
    <recommendedName>
        <fullName evidence="3">Outer membrane protein beta-barrel domain-containing protein</fullName>
    </recommendedName>
</protein>
<dbReference type="AlphaFoldDB" id="A0AAU9EHL4"/>
<keyword evidence="2" id="KW-1185">Reference proteome</keyword>
<dbReference type="InterPro" id="IPR011250">
    <property type="entry name" value="OMP/PagP_B-barrel"/>
</dbReference>
<dbReference type="Proteomes" id="UP001366166">
    <property type="component" value="Chromosome"/>
</dbReference>
<accession>A0AAU9EHL4</accession>
<organism evidence="1 2">
    <name type="scientific">Desulfoferula mesophila</name>
    <dbReference type="NCBI Taxonomy" id="3058419"/>
    <lineage>
        <taxon>Bacteria</taxon>
        <taxon>Pseudomonadati</taxon>
        <taxon>Thermodesulfobacteriota</taxon>
        <taxon>Desulfarculia</taxon>
        <taxon>Desulfarculales</taxon>
        <taxon>Desulfarculaceae</taxon>
        <taxon>Desulfoferula</taxon>
    </lineage>
</organism>
<evidence type="ECO:0000313" key="1">
    <source>
        <dbReference type="EMBL" id="BEQ13466.1"/>
    </source>
</evidence>
<dbReference type="EMBL" id="AP028679">
    <property type="protein sequence ID" value="BEQ13466.1"/>
    <property type="molecule type" value="Genomic_DNA"/>
</dbReference>
<evidence type="ECO:0000313" key="2">
    <source>
        <dbReference type="Proteomes" id="UP001366166"/>
    </source>
</evidence>
<dbReference type="KEGG" id="dmp:FAK_05320"/>
<dbReference type="SUPFAM" id="SSF56925">
    <property type="entry name" value="OMPA-like"/>
    <property type="match status" value="1"/>
</dbReference>